<dbReference type="Proteomes" id="UP000297527">
    <property type="component" value="Unassembled WGS sequence"/>
</dbReference>
<dbReference type="InterPro" id="IPR014811">
    <property type="entry name" value="ArgoL1"/>
</dbReference>
<dbReference type="InterPro" id="IPR003165">
    <property type="entry name" value="Piwi"/>
</dbReference>
<sequence>MARLFDCSKCCKKEAHDYTVLVCNQPYPLYNQQMCDNCFEFTEPPHESKNCTESVGKSCKSCGHAACPRKKSPDLGGKKISEIGQDIADRFTPNARDAWLRKHEPQSNAASSAASQASVSIAGPSKTLPEPVADNRTMEEKLQSLYDEESRRIPRAESQTWDPSTKISANFYKVGLNSEAQILKYSVCLGRIISRGKPEGFVPTRPETKRYLITRLLEENKDLFESISWATDYDSFIVSNKPLGKHDLSKIGYSIPTPHTRSGPDGNPINMDSSLTFLGLVNVKALIDHVKSKNTLLDHPEEELKFLNIISWKKVNSPQYEGGRVGKKFYPHSFVADDEEWMSKQRFKQRKTVLRFKDNDTVPLYRIHRGFFSSMRPGKGSILLNVNMTTSAFFSPINLAEWIESNPNDCSDSGRLLKGVRVVFDIHEKNRQKVFNIKSIAPRSVSETKFMKDGTEMSVHAYMNATYHETVFDKNARCINVGSKAEPTWFPADHLKIVEWQVVKKNLPEPYVAAMIDATKSPQQSKVAIKETGLAELGFLENDPFYKTFGITPDTNLVEIKAGTLKAPTLLLSGTDEVLARDGSWELKFKKCRKPGNENTTLYVLWLRNAAHNQEDDEEDSMKKATDTLVRSLNEFGLKQITKRVFYQAIVPDEAQEPEKYRRACANTFKSALWPVIEGTEIVPLMMVVIPKRIRKLYPEIKRWEDCDIGIPTVCVVEGNLSGAGDRARCGNISLKFNPKLRGINQEVSNRCGIKARTMIVGADVTHPGDEEGCPSIAAVVATDDDSRFQYLGSARLQEGKQEYISDLRGMMKERLLAWAERVPKDLWGFGGIYPQILPDHILFYRDGVSESQFGMVRHHEKQQIFDGCSDAYTELKVDKNIQPGAFPKVAKREKWKPKLTLIVAIKRHHARFYPLTLVDGDPNLDAGTIIDWVVVTPNHFSFYLQSHCSPLGTARSTQYVVIYDDLDYKTTPETIMNITNKLCYTGARAFKALSVCTPARYADMLCDRVRCYLKPVLEGYHDKNSTDDMDGTQRAAVYGENTLVWKPNTSGILPNGWKNPWHPSISDVMFYL</sequence>
<accession>A0A4Z1HDU6</accession>
<dbReference type="Gene3D" id="2.170.260.10">
    <property type="entry name" value="paz domain"/>
    <property type="match status" value="1"/>
</dbReference>
<comment type="caution">
    <text evidence="4">The sequence shown here is derived from an EMBL/GenBank/DDBJ whole genome shotgun (WGS) entry which is preliminary data.</text>
</comment>
<dbReference type="Pfam" id="PF02170">
    <property type="entry name" value="PAZ"/>
    <property type="match status" value="1"/>
</dbReference>
<dbReference type="PANTHER" id="PTHR22891">
    <property type="entry name" value="EUKARYOTIC TRANSLATION INITIATION FACTOR 2C"/>
    <property type="match status" value="1"/>
</dbReference>
<dbReference type="SUPFAM" id="SSF53098">
    <property type="entry name" value="Ribonuclease H-like"/>
    <property type="match status" value="1"/>
</dbReference>
<dbReference type="InterPro" id="IPR003100">
    <property type="entry name" value="PAZ_dom"/>
</dbReference>
<dbReference type="GO" id="GO:0003723">
    <property type="term" value="F:RNA binding"/>
    <property type="evidence" value="ECO:0007669"/>
    <property type="project" value="InterPro"/>
</dbReference>
<dbReference type="SMART" id="SM01163">
    <property type="entry name" value="DUF1785"/>
    <property type="match status" value="1"/>
</dbReference>
<dbReference type="CDD" id="cd02846">
    <property type="entry name" value="PAZ_argonaute_like"/>
    <property type="match status" value="1"/>
</dbReference>
<reference evidence="4 5" key="1">
    <citation type="submission" date="2017-12" db="EMBL/GenBank/DDBJ databases">
        <title>Comparative genomics of Botrytis spp.</title>
        <authorList>
            <person name="Valero-Jimenez C.A."/>
            <person name="Tapia P."/>
            <person name="Veloso J."/>
            <person name="Silva-Moreno E."/>
            <person name="Staats M."/>
            <person name="Valdes J.H."/>
            <person name="Van Kan J.A.L."/>
        </authorList>
    </citation>
    <scope>NUCLEOTIDE SEQUENCE [LARGE SCALE GENOMIC DNA]</scope>
    <source>
        <strain evidence="4 5">MUCL11595</strain>
    </source>
</reference>
<evidence type="ECO:0008006" key="6">
    <source>
        <dbReference type="Google" id="ProtNLM"/>
    </source>
</evidence>
<dbReference type="Gene3D" id="3.40.50.2300">
    <property type="match status" value="1"/>
</dbReference>
<dbReference type="SUPFAM" id="SSF101690">
    <property type="entry name" value="PAZ domain"/>
    <property type="match status" value="1"/>
</dbReference>
<gene>
    <name evidence="4" type="ORF">BCON_0288g00050</name>
</gene>
<dbReference type="OrthoDB" id="10252740at2759"/>
<dbReference type="Gene3D" id="3.30.420.10">
    <property type="entry name" value="Ribonuclease H-like superfamily/Ribonuclease H"/>
    <property type="match status" value="1"/>
</dbReference>
<dbReference type="SMART" id="SM00950">
    <property type="entry name" value="Piwi"/>
    <property type="match status" value="1"/>
</dbReference>
<name>A0A4Z1HDU6_9HELO</name>
<dbReference type="PROSITE" id="PS50821">
    <property type="entry name" value="PAZ"/>
    <property type="match status" value="1"/>
</dbReference>
<dbReference type="InterPro" id="IPR036397">
    <property type="entry name" value="RNaseH_sf"/>
</dbReference>
<dbReference type="InterPro" id="IPR012337">
    <property type="entry name" value="RNaseH-like_sf"/>
</dbReference>
<dbReference type="EMBL" id="PQXN01000287">
    <property type="protein sequence ID" value="TGO47204.1"/>
    <property type="molecule type" value="Genomic_DNA"/>
</dbReference>
<evidence type="ECO:0000256" key="1">
    <source>
        <dbReference type="SAM" id="MobiDB-lite"/>
    </source>
</evidence>
<evidence type="ECO:0000259" key="3">
    <source>
        <dbReference type="PROSITE" id="PS50822"/>
    </source>
</evidence>
<feature type="domain" description="PAZ" evidence="2">
    <location>
        <begin position="398"/>
        <end position="499"/>
    </location>
</feature>
<dbReference type="AlphaFoldDB" id="A0A4Z1HDU6"/>
<protein>
    <recommendedName>
        <fullName evidence="6">Piwi domain-containing protein</fullName>
    </recommendedName>
</protein>
<proteinExistence type="predicted"/>
<organism evidence="4 5">
    <name type="scientific">Botryotinia convoluta</name>
    <dbReference type="NCBI Taxonomy" id="54673"/>
    <lineage>
        <taxon>Eukaryota</taxon>
        <taxon>Fungi</taxon>
        <taxon>Dikarya</taxon>
        <taxon>Ascomycota</taxon>
        <taxon>Pezizomycotina</taxon>
        <taxon>Leotiomycetes</taxon>
        <taxon>Helotiales</taxon>
        <taxon>Sclerotiniaceae</taxon>
        <taxon>Botryotinia</taxon>
    </lineage>
</organism>
<feature type="compositionally biased region" description="Low complexity" evidence="1">
    <location>
        <begin position="107"/>
        <end position="122"/>
    </location>
</feature>
<dbReference type="PROSITE" id="PS50822">
    <property type="entry name" value="PIWI"/>
    <property type="match status" value="1"/>
</dbReference>
<feature type="region of interest" description="Disordered" evidence="1">
    <location>
        <begin position="103"/>
        <end position="138"/>
    </location>
</feature>
<dbReference type="Pfam" id="PF08699">
    <property type="entry name" value="ArgoL1"/>
    <property type="match status" value="1"/>
</dbReference>
<evidence type="ECO:0000313" key="5">
    <source>
        <dbReference type="Proteomes" id="UP000297527"/>
    </source>
</evidence>
<keyword evidence="5" id="KW-1185">Reference proteome</keyword>
<evidence type="ECO:0000259" key="2">
    <source>
        <dbReference type="PROSITE" id="PS50821"/>
    </source>
</evidence>
<dbReference type="InterPro" id="IPR036085">
    <property type="entry name" value="PAZ_dom_sf"/>
</dbReference>
<feature type="domain" description="Piwi" evidence="3">
    <location>
        <begin position="685"/>
        <end position="1015"/>
    </location>
</feature>
<evidence type="ECO:0000313" key="4">
    <source>
        <dbReference type="EMBL" id="TGO47204.1"/>
    </source>
</evidence>
<dbReference type="Pfam" id="PF02171">
    <property type="entry name" value="Piwi"/>
    <property type="match status" value="1"/>
</dbReference>